<feature type="signal peptide" evidence="1">
    <location>
        <begin position="1"/>
        <end position="23"/>
    </location>
</feature>
<reference evidence="2" key="1">
    <citation type="journal article" date="2021" name="Sci. Adv.">
        <title>The American lobster genome reveals insights on longevity, neural, and immune adaptations.</title>
        <authorList>
            <person name="Polinski J.M."/>
            <person name="Zimin A.V."/>
            <person name="Clark K.F."/>
            <person name="Kohn A.B."/>
            <person name="Sadowski N."/>
            <person name="Timp W."/>
            <person name="Ptitsyn A."/>
            <person name="Khanna P."/>
            <person name="Romanova D.Y."/>
            <person name="Williams P."/>
            <person name="Greenwood S.J."/>
            <person name="Moroz L.L."/>
            <person name="Walt D.R."/>
            <person name="Bodnar A.G."/>
        </authorList>
    </citation>
    <scope>NUCLEOTIDE SEQUENCE</scope>
    <source>
        <strain evidence="2">GMGI-L3</strain>
    </source>
</reference>
<dbReference type="EMBL" id="JAHLQT010014926">
    <property type="protein sequence ID" value="KAG7169899.1"/>
    <property type="molecule type" value="Genomic_DNA"/>
</dbReference>
<keyword evidence="1" id="KW-0732">Signal</keyword>
<protein>
    <submittedName>
        <fullName evidence="2">Putative glutamate receptor ionotropic, delta-1-like 45</fullName>
    </submittedName>
</protein>
<keyword evidence="3" id="KW-1185">Reference proteome</keyword>
<accession>A0A8J5KL20</accession>
<feature type="chain" id="PRO_5035274336" evidence="1">
    <location>
        <begin position="24"/>
        <end position="207"/>
    </location>
</feature>
<keyword evidence="2" id="KW-0675">Receptor</keyword>
<proteinExistence type="predicted"/>
<evidence type="ECO:0000313" key="2">
    <source>
        <dbReference type="EMBL" id="KAG7169899.1"/>
    </source>
</evidence>
<dbReference type="Proteomes" id="UP000747542">
    <property type="component" value="Unassembled WGS sequence"/>
</dbReference>
<feature type="non-terminal residue" evidence="2">
    <location>
        <position position="207"/>
    </location>
</feature>
<dbReference type="AlphaFoldDB" id="A0A8J5KL20"/>
<evidence type="ECO:0000313" key="3">
    <source>
        <dbReference type="Proteomes" id="UP000747542"/>
    </source>
</evidence>
<gene>
    <name evidence="2" type="primary">Grid1-L45</name>
    <name evidence="2" type="ORF">Hamer_G019712</name>
</gene>
<organism evidence="2 3">
    <name type="scientific">Homarus americanus</name>
    <name type="common">American lobster</name>
    <dbReference type="NCBI Taxonomy" id="6706"/>
    <lineage>
        <taxon>Eukaryota</taxon>
        <taxon>Metazoa</taxon>
        <taxon>Ecdysozoa</taxon>
        <taxon>Arthropoda</taxon>
        <taxon>Crustacea</taxon>
        <taxon>Multicrustacea</taxon>
        <taxon>Malacostraca</taxon>
        <taxon>Eumalacostraca</taxon>
        <taxon>Eucarida</taxon>
        <taxon>Decapoda</taxon>
        <taxon>Pleocyemata</taxon>
        <taxon>Astacidea</taxon>
        <taxon>Nephropoidea</taxon>
        <taxon>Nephropidae</taxon>
        <taxon>Homarus</taxon>
    </lineage>
</organism>
<name>A0A8J5KL20_HOMAM</name>
<sequence length="207" mass="23278">MRTSSGRVLWLVVYILPVPASLAQQPLVNIGVVHDDWFTSGGERYADLMMEMVLREVETTMTSVHFTTFYLPPGHIHSLYAFINSQRAVGQLEQDSELMGVAPVLHVAWDSCRGVHQQEYNTVILQDYSVNMRYICLTWLLRAWVTATITSPASSLNLKSRLYLASTSKDDFVAEKVMHDCTGKTAGSSFYALRQRLQGRTLTVATI</sequence>
<comment type="caution">
    <text evidence="2">The sequence shown here is derived from an EMBL/GenBank/DDBJ whole genome shotgun (WGS) entry which is preliminary data.</text>
</comment>
<evidence type="ECO:0000256" key="1">
    <source>
        <dbReference type="SAM" id="SignalP"/>
    </source>
</evidence>